<dbReference type="GO" id="GO:0046872">
    <property type="term" value="F:metal ion binding"/>
    <property type="evidence" value="ECO:0007669"/>
    <property type="project" value="UniProtKB-KW"/>
</dbReference>
<proteinExistence type="predicted"/>
<dbReference type="AlphaFoldDB" id="A0A930XXP6"/>
<keyword evidence="2" id="KW-0408">Iron</keyword>
<feature type="domain" description="4Fe-4S ferredoxin-type" evidence="4">
    <location>
        <begin position="59"/>
        <end position="86"/>
    </location>
</feature>
<keyword evidence="1" id="KW-0479">Metal-binding</keyword>
<accession>A0A930XXP6</accession>
<dbReference type="PANTHER" id="PTHR32479:SF17">
    <property type="entry name" value="GLYCOLATE OXIDASE IRON-SULFUR SUBUNIT"/>
    <property type="match status" value="1"/>
</dbReference>
<dbReference type="InterPro" id="IPR017896">
    <property type="entry name" value="4Fe4S_Fe-S-bd"/>
</dbReference>
<reference evidence="5" key="1">
    <citation type="submission" date="2020-10" db="EMBL/GenBank/DDBJ databases">
        <title>An improved Amphimedon queenslandica hologenome assembly reveals how three proteobacterial symbionts can extend the metabolic phenotypic of their marine sponge host.</title>
        <authorList>
            <person name="Degnan B."/>
            <person name="Degnan S."/>
            <person name="Xiang X."/>
        </authorList>
    </citation>
    <scope>NUCLEOTIDE SEQUENCE</scope>
    <source>
        <strain evidence="5">AqS2</strain>
    </source>
</reference>
<feature type="non-terminal residue" evidence="5">
    <location>
        <position position="210"/>
    </location>
</feature>
<dbReference type="InterPro" id="IPR017900">
    <property type="entry name" value="4Fe4S_Fe_S_CS"/>
</dbReference>
<dbReference type="SUPFAM" id="SSF54862">
    <property type="entry name" value="4Fe-4S ferredoxins"/>
    <property type="match status" value="1"/>
</dbReference>
<comment type="caution">
    <text evidence="5">The sequence shown here is derived from an EMBL/GenBank/DDBJ whole genome shotgun (WGS) entry which is preliminary data.</text>
</comment>
<name>A0A930XXP6_9GAMM</name>
<evidence type="ECO:0000313" key="5">
    <source>
        <dbReference type="EMBL" id="MBF2734859.1"/>
    </source>
</evidence>
<protein>
    <submittedName>
        <fullName evidence="5">(Fe-S)-binding protein</fullName>
    </submittedName>
</protein>
<dbReference type="PANTHER" id="PTHR32479">
    <property type="entry name" value="GLYCOLATE OXIDASE IRON-SULFUR SUBUNIT"/>
    <property type="match status" value="1"/>
</dbReference>
<keyword evidence="3" id="KW-0411">Iron-sulfur</keyword>
<gene>
    <name evidence="5" type="ORF">ISN26_02025</name>
</gene>
<dbReference type="InterPro" id="IPR009051">
    <property type="entry name" value="Helical_ferredxn"/>
</dbReference>
<dbReference type="PROSITE" id="PS00198">
    <property type="entry name" value="4FE4S_FER_1"/>
    <property type="match status" value="2"/>
</dbReference>
<evidence type="ECO:0000313" key="6">
    <source>
        <dbReference type="Proteomes" id="UP000604381"/>
    </source>
</evidence>
<evidence type="ECO:0000256" key="2">
    <source>
        <dbReference type="ARBA" id="ARBA00023004"/>
    </source>
</evidence>
<evidence type="ECO:0000256" key="3">
    <source>
        <dbReference type="ARBA" id="ARBA00023014"/>
    </source>
</evidence>
<organism evidence="5 6">
    <name type="scientific">Candidatus Amphirhobacter heronislandensis</name>
    <dbReference type="NCBI Taxonomy" id="1732024"/>
    <lineage>
        <taxon>Bacteria</taxon>
        <taxon>Pseudomonadati</taxon>
        <taxon>Pseudomonadota</taxon>
        <taxon>Gammaproteobacteria</taxon>
        <taxon>Candidatus Tethybacterales</taxon>
        <taxon>Candidatus Tethybacteraceae</taxon>
        <taxon>Candidatus Amphirhobacter</taxon>
    </lineage>
</organism>
<dbReference type="EMBL" id="JADHEI010000028">
    <property type="protein sequence ID" value="MBF2734859.1"/>
    <property type="molecule type" value="Genomic_DNA"/>
</dbReference>
<dbReference type="Pfam" id="PF13183">
    <property type="entry name" value="Fer4_8"/>
    <property type="match status" value="1"/>
</dbReference>
<feature type="domain" description="4Fe-4S ferredoxin-type" evidence="4">
    <location>
        <begin position="7"/>
        <end position="35"/>
    </location>
</feature>
<dbReference type="Gene3D" id="1.10.1060.10">
    <property type="entry name" value="Alpha-helical ferredoxin"/>
    <property type="match status" value="1"/>
</dbReference>
<dbReference type="Proteomes" id="UP000604381">
    <property type="component" value="Unassembled WGS sequence"/>
</dbReference>
<sequence>MAKPDLRQLAADASKCVRCGLCVPRCPTWIASGNEANSPRGRIMLMEALARDGRLPAGGARYLDACLECGLCEEVCPSDVPYVRMHKQAVAAAPPKPVLAVRLLLGLAALPWRTPLLRLGLALARAVAPLEKLLPAAWRLPLAWARSVKHEALPPLPKPASAAPGRVRLLHGCFGGSCDRGALEAAAALLAAGGWEVGAPQETCCGGVHA</sequence>
<dbReference type="GO" id="GO:0051536">
    <property type="term" value="F:iron-sulfur cluster binding"/>
    <property type="evidence" value="ECO:0007669"/>
    <property type="project" value="UniProtKB-KW"/>
</dbReference>
<evidence type="ECO:0000259" key="4">
    <source>
        <dbReference type="PROSITE" id="PS51379"/>
    </source>
</evidence>
<keyword evidence="6" id="KW-1185">Reference proteome</keyword>
<dbReference type="PROSITE" id="PS51379">
    <property type="entry name" value="4FE4S_FER_2"/>
    <property type="match status" value="2"/>
</dbReference>
<evidence type="ECO:0000256" key="1">
    <source>
        <dbReference type="ARBA" id="ARBA00022723"/>
    </source>
</evidence>